<protein>
    <submittedName>
        <fullName evidence="1">Uncharacterized protein</fullName>
    </submittedName>
</protein>
<organism evidence="1 2">
    <name type="scientific">Anaeromyxobacter dehalogenans (strain 2CP-C)</name>
    <dbReference type="NCBI Taxonomy" id="290397"/>
    <lineage>
        <taxon>Bacteria</taxon>
        <taxon>Pseudomonadati</taxon>
        <taxon>Myxococcota</taxon>
        <taxon>Myxococcia</taxon>
        <taxon>Myxococcales</taxon>
        <taxon>Cystobacterineae</taxon>
        <taxon>Anaeromyxobacteraceae</taxon>
        <taxon>Anaeromyxobacter</taxon>
    </lineage>
</organism>
<name>Q2IFV8_ANADE</name>
<dbReference type="KEGG" id="ade:Adeh_3701"/>
<reference evidence="1" key="1">
    <citation type="submission" date="2006-01" db="EMBL/GenBank/DDBJ databases">
        <title>Complete sequence of Anaeromyxobacter dehalogenans 2CP-C.</title>
        <authorList>
            <consortium name="US DOE Joint Genome Institute"/>
            <person name="Copeland A."/>
            <person name="Lucas S."/>
            <person name="Lapidus A."/>
            <person name="Barry K."/>
            <person name="Detter J.C."/>
            <person name="Glavina T."/>
            <person name="Hammon N."/>
            <person name="Israni S."/>
            <person name="Pitluck S."/>
            <person name="Brettin T."/>
            <person name="Bruce D."/>
            <person name="Han C."/>
            <person name="Tapia R."/>
            <person name="Gilna P."/>
            <person name="Kiss H."/>
            <person name="Schmutz J."/>
            <person name="Larimer F."/>
            <person name="Land M."/>
            <person name="Kyrpides N."/>
            <person name="Anderson I."/>
            <person name="Sanford R.A."/>
            <person name="Ritalahti K.M."/>
            <person name="Thomas H.S."/>
            <person name="Kirby J.R."/>
            <person name="Zhulin I.B."/>
            <person name="Loeffler F.E."/>
            <person name="Richardson P."/>
        </authorList>
    </citation>
    <scope>NUCLEOTIDE SEQUENCE</scope>
    <source>
        <strain evidence="1">2CP-C</strain>
    </source>
</reference>
<dbReference type="STRING" id="290397.Adeh_3701"/>
<dbReference type="EMBL" id="CP000251">
    <property type="protein sequence ID" value="ABC83467.1"/>
    <property type="molecule type" value="Genomic_DNA"/>
</dbReference>
<dbReference type="HOGENOM" id="CLU_1861029_0_0_7"/>
<dbReference type="AlphaFoldDB" id="Q2IFV8"/>
<evidence type="ECO:0000313" key="2">
    <source>
        <dbReference type="Proteomes" id="UP000001935"/>
    </source>
</evidence>
<sequence length="137" mass="14347">MQCDKSAGLLPEDRDCVGKSHIVGSGVSSGKPTARNARTIVAPAHKIARIADVDQSTSPLRVDDSPATHRLRERFASRPGQHARCVRTRRRNGGGGRPHARPVAQGWRAAAAPAALAMLAGGAGPAVRRGHAARGWA</sequence>
<gene>
    <name evidence="1" type="ordered locus">Adeh_3701</name>
</gene>
<proteinExistence type="predicted"/>
<dbReference type="Proteomes" id="UP000001935">
    <property type="component" value="Chromosome"/>
</dbReference>
<evidence type="ECO:0000313" key="1">
    <source>
        <dbReference type="EMBL" id="ABC83467.1"/>
    </source>
</evidence>
<accession>Q2IFV8</accession>